<evidence type="ECO:0000256" key="1">
    <source>
        <dbReference type="SAM" id="SignalP"/>
    </source>
</evidence>
<protein>
    <recommendedName>
        <fullName evidence="4">DUF5666 domain-containing protein</fullName>
    </recommendedName>
</protein>
<evidence type="ECO:0000313" key="3">
    <source>
        <dbReference type="Proteomes" id="UP001629214"/>
    </source>
</evidence>
<dbReference type="RefSeq" id="WP_408165598.1">
    <property type="nucleotide sequence ID" value="NZ_JAQQFR010000002.1"/>
</dbReference>
<gene>
    <name evidence="2" type="ORF">PQR63_03230</name>
</gene>
<keyword evidence="1" id="KW-0732">Signal</keyword>
<name>A0ABW8Z4X0_9BURK</name>
<evidence type="ECO:0000313" key="2">
    <source>
        <dbReference type="EMBL" id="MFL9877379.1"/>
    </source>
</evidence>
<dbReference type="Proteomes" id="UP001629214">
    <property type="component" value="Unassembled WGS sequence"/>
</dbReference>
<comment type="caution">
    <text evidence="2">The sequence shown here is derived from an EMBL/GenBank/DDBJ whole genome shotgun (WGS) entry which is preliminary data.</text>
</comment>
<evidence type="ECO:0008006" key="4">
    <source>
        <dbReference type="Google" id="ProtNLM"/>
    </source>
</evidence>
<feature type="signal peptide" evidence="1">
    <location>
        <begin position="1"/>
        <end position="24"/>
    </location>
</feature>
<dbReference type="EMBL" id="JAQQFR010000002">
    <property type="protein sequence ID" value="MFL9877379.1"/>
    <property type="molecule type" value="Genomic_DNA"/>
</dbReference>
<feature type="chain" id="PRO_5045970735" description="DUF5666 domain-containing protein" evidence="1">
    <location>
        <begin position="25"/>
        <end position="203"/>
    </location>
</feature>
<proteinExistence type="predicted"/>
<accession>A0ABW8Z4X0</accession>
<organism evidence="2 3">
    <name type="scientific">Herbaspirillum rhizosphaerae</name>
    <dbReference type="NCBI Taxonomy" id="346179"/>
    <lineage>
        <taxon>Bacteria</taxon>
        <taxon>Pseudomonadati</taxon>
        <taxon>Pseudomonadota</taxon>
        <taxon>Betaproteobacteria</taxon>
        <taxon>Burkholderiales</taxon>
        <taxon>Oxalobacteraceae</taxon>
        <taxon>Herbaspirillum</taxon>
    </lineage>
</organism>
<reference evidence="2 3" key="1">
    <citation type="journal article" date="2024" name="Chem. Sci.">
        <title>Discovery of megapolipeptins by genome mining of a Burkholderiales bacteria collection.</title>
        <authorList>
            <person name="Paulo B.S."/>
            <person name="Recchia M.J.J."/>
            <person name="Lee S."/>
            <person name="Fergusson C.H."/>
            <person name="Romanowski S.B."/>
            <person name="Hernandez A."/>
            <person name="Krull N."/>
            <person name="Liu D.Y."/>
            <person name="Cavanagh H."/>
            <person name="Bos A."/>
            <person name="Gray C.A."/>
            <person name="Murphy B.T."/>
            <person name="Linington R.G."/>
            <person name="Eustaquio A.S."/>
        </authorList>
    </citation>
    <scope>NUCLEOTIDE SEQUENCE [LARGE SCALE GENOMIC DNA]</scope>
    <source>
        <strain evidence="2 3">RL21-008-BIB-B</strain>
    </source>
</reference>
<sequence>MSSRSRLLSLFTFALLALPLLSQAQNAAPSRIRGTVAAVNGSEIDVTTREGKSLKLHLSDATRYSSVKPLDLSAIKQGSFIGAAGKPGANGSIQALEVVVFPEEARGSGEGHYDWDLLPGSSMTNATVSAVVSGNTGRDLELVYQGKSIKITVPKDVPVVTIVPAVLQDVKPGLTVFVVATHAGDDWNAARVIVEKDGVKPPM</sequence>
<keyword evidence="3" id="KW-1185">Reference proteome</keyword>